<dbReference type="EMBL" id="KZ110599">
    <property type="protein sequence ID" value="OSX61195.1"/>
    <property type="molecule type" value="Genomic_DNA"/>
</dbReference>
<dbReference type="RefSeq" id="XP_024337989.1">
    <property type="nucleotide sequence ID" value="XM_024483244.1"/>
</dbReference>
<feature type="non-terminal residue" evidence="1">
    <location>
        <position position="140"/>
    </location>
</feature>
<evidence type="ECO:0000313" key="2">
    <source>
        <dbReference type="Proteomes" id="UP000194127"/>
    </source>
</evidence>
<dbReference type="Proteomes" id="UP000194127">
    <property type="component" value="Unassembled WGS sequence"/>
</dbReference>
<name>A0A1X6MXU0_9APHY</name>
<dbReference type="GeneID" id="36328193"/>
<evidence type="ECO:0000313" key="1">
    <source>
        <dbReference type="EMBL" id="OSX61195.1"/>
    </source>
</evidence>
<dbReference type="STRING" id="670580.A0A1X6MXU0"/>
<gene>
    <name evidence="1" type="ORF">POSPLADRAFT_1103525</name>
</gene>
<reference evidence="1 2" key="1">
    <citation type="submission" date="2017-04" db="EMBL/GenBank/DDBJ databases">
        <title>Genome Sequence of the Model Brown-Rot Fungus Postia placenta SB12.</title>
        <authorList>
            <consortium name="DOE Joint Genome Institute"/>
            <person name="Gaskell J."/>
            <person name="Kersten P."/>
            <person name="Larrondo L.F."/>
            <person name="Canessa P."/>
            <person name="Martinez D."/>
            <person name="Hibbett D."/>
            <person name="Schmoll M."/>
            <person name="Kubicek C.P."/>
            <person name="Martinez A.T."/>
            <person name="Yadav J."/>
            <person name="Master E."/>
            <person name="Magnuson J.K."/>
            <person name="James T."/>
            <person name="Yaver D."/>
            <person name="Berka R."/>
            <person name="Labutti K."/>
            <person name="Lipzen A."/>
            <person name="Aerts A."/>
            <person name="Barry K."/>
            <person name="Henrissat B."/>
            <person name="Blanchette R."/>
            <person name="Grigoriev I."/>
            <person name="Cullen D."/>
        </authorList>
    </citation>
    <scope>NUCLEOTIDE SEQUENCE [LARGE SCALE GENOMIC DNA]</scope>
    <source>
        <strain evidence="1 2">MAD-698-R-SB12</strain>
    </source>
</reference>
<accession>A0A1X6MXU0</accession>
<proteinExistence type="predicted"/>
<protein>
    <submittedName>
        <fullName evidence="1">Uncharacterized protein</fullName>
    </submittedName>
</protein>
<dbReference type="AlphaFoldDB" id="A0A1X6MXU0"/>
<organism evidence="1 2">
    <name type="scientific">Postia placenta MAD-698-R-SB12</name>
    <dbReference type="NCBI Taxonomy" id="670580"/>
    <lineage>
        <taxon>Eukaryota</taxon>
        <taxon>Fungi</taxon>
        <taxon>Dikarya</taxon>
        <taxon>Basidiomycota</taxon>
        <taxon>Agaricomycotina</taxon>
        <taxon>Agaricomycetes</taxon>
        <taxon>Polyporales</taxon>
        <taxon>Adustoporiaceae</taxon>
        <taxon>Rhodonia</taxon>
    </lineage>
</organism>
<feature type="non-terminal residue" evidence="1">
    <location>
        <position position="1"/>
    </location>
</feature>
<keyword evidence="2" id="KW-1185">Reference proteome</keyword>
<dbReference type="OrthoDB" id="245563at2759"/>
<sequence>YTRGGRRVILADQFGASLEFGKFKPFFQKWGLSWDAGSYHRTTFALNPVGVPSPLRPDALFQAYSMKATHLKGVARQHRVYVPTRGSRTESQVFESMPITGALLDESPAAWAPVGKGYLGFVGDVNAEQEATRLIIEMCG</sequence>